<evidence type="ECO:0000256" key="2">
    <source>
        <dbReference type="ARBA" id="ARBA00023002"/>
    </source>
</evidence>
<dbReference type="Gene3D" id="3.40.50.720">
    <property type="entry name" value="NAD(P)-binding Rossmann-like Domain"/>
    <property type="match status" value="1"/>
</dbReference>
<accession>A0AAE0LIX5</accession>
<protein>
    <recommendedName>
        <fullName evidence="5">Protochlorophyllide reductase</fullName>
    </recommendedName>
</protein>
<comment type="caution">
    <text evidence="3">The sequence shown here is derived from an EMBL/GenBank/DDBJ whole genome shotgun (WGS) entry which is preliminary data.</text>
</comment>
<gene>
    <name evidence="3" type="ORF">CYMTET_5593</name>
</gene>
<evidence type="ECO:0008006" key="5">
    <source>
        <dbReference type="Google" id="ProtNLM"/>
    </source>
</evidence>
<dbReference type="InterPro" id="IPR002347">
    <property type="entry name" value="SDR_fam"/>
</dbReference>
<name>A0AAE0LIX5_9CHLO</name>
<evidence type="ECO:0000256" key="1">
    <source>
        <dbReference type="ARBA" id="ARBA00006484"/>
    </source>
</evidence>
<evidence type="ECO:0000313" key="4">
    <source>
        <dbReference type="Proteomes" id="UP001190700"/>
    </source>
</evidence>
<keyword evidence="4" id="KW-1185">Reference proteome</keyword>
<dbReference type="Pfam" id="PF00106">
    <property type="entry name" value="adh_short"/>
    <property type="match status" value="1"/>
</dbReference>
<dbReference type="AlphaFoldDB" id="A0AAE0LIX5"/>
<dbReference type="GO" id="GO:0016491">
    <property type="term" value="F:oxidoreductase activity"/>
    <property type="evidence" value="ECO:0007669"/>
    <property type="project" value="UniProtKB-KW"/>
</dbReference>
<evidence type="ECO:0000313" key="3">
    <source>
        <dbReference type="EMBL" id="KAK3286877.1"/>
    </source>
</evidence>
<reference evidence="3 4" key="1">
    <citation type="journal article" date="2015" name="Genome Biol. Evol.">
        <title>Comparative Genomics of a Bacterivorous Green Alga Reveals Evolutionary Causalities and Consequences of Phago-Mixotrophic Mode of Nutrition.</title>
        <authorList>
            <person name="Burns J.A."/>
            <person name="Paasch A."/>
            <person name="Narechania A."/>
            <person name="Kim E."/>
        </authorList>
    </citation>
    <scope>NUCLEOTIDE SEQUENCE [LARGE SCALE GENOMIC DNA]</scope>
    <source>
        <strain evidence="3 4">PLY_AMNH</strain>
    </source>
</reference>
<dbReference type="SUPFAM" id="SSF51735">
    <property type="entry name" value="NAD(P)-binding Rossmann-fold domains"/>
    <property type="match status" value="1"/>
</dbReference>
<dbReference type="Proteomes" id="UP001190700">
    <property type="component" value="Unassembled WGS sequence"/>
</dbReference>
<dbReference type="PANTHER" id="PTHR24320">
    <property type="entry name" value="RETINOL DEHYDROGENASE"/>
    <property type="match status" value="1"/>
</dbReference>
<comment type="similarity">
    <text evidence="1">Belongs to the short-chain dehydrogenases/reductases (SDR) family.</text>
</comment>
<sequence>MPQHWTGTGMAACERVQAHLFEASSQRLTLKPATMNMFDLNHYSCFRAQCNRLSRRAGRAHRGPLCFARRADGANEDAEHGDAANAGAVECSRRFAIGVAATATSSMLMPSAYFLPAFALEAGSTNAEPKNIIITGCNTGIGFDAAAKLALQGNTIYLACRTLAKATAAKESIEALAPAGQSVSVVPMECDLSSLASIRTFGDDWHNLGVPLDVLVCNAGANFVGTEQPLRTEDGFELTVGANHLGHFLLTNLLLPDLEQVGEGARVVITASEVHDPASPGGAVGNGATLGDFEGIRTAGKDFVMVDGGAYDADKAYKDSKLCNVLFAMELNRRLQMKGSAVTVNSFGPGLITRTDFFRNQKPLFVTVFDFATNELFKVAETVDGGGNCLTYMVNSPELEGQSGLYFNNGLAGYGKHSFEATSPSAESQDVGEAKTLWDGAVEQYGAPAVISPSDGESGVDISAYGFVAGKLDDDSDNDDVLQELGGLMAQDIVTLGPHVSASVPAGGDGFLPACGSSGCSLLDRGWSRAEAPQAAVCTQ</sequence>
<dbReference type="PRINTS" id="PR00081">
    <property type="entry name" value="GDHRDH"/>
</dbReference>
<dbReference type="PANTHER" id="PTHR24320:SF152">
    <property type="entry name" value="SHORT-CHAIN DEHYDROGENASE_REDUCTASE FAMILY PROTEIN"/>
    <property type="match status" value="1"/>
</dbReference>
<proteinExistence type="inferred from homology"/>
<dbReference type="InterPro" id="IPR036291">
    <property type="entry name" value="NAD(P)-bd_dom_sf"/>
</dbReference>
<keyword evidence="2" id="KW-0560">Oxidoreductase</keyword>
<organism evidence="3 4">
    <name type="scientific">Cymbomonas tetramitiformis</name>
    <dbReference type="NCBI Taxonomy" id="36881"/>
    <lineage>
        <taxon>Eukaryota</taxon>
        <taxon>Viridiplantae</taxon>
        <taxon>Chlorophyta</taxon>
        <taxon>Pyramimonadophyceae</taxon>
        <taxon>Pyramimonadales</taxon>
        <taxon>Pyramimonadaceae</taxon>
        <taxon>Cymbomonas</taxon>
    </lineage>
</organism>
<dbReference type="EMBL" id="LGRX02001102">
    <property type="protein sequence ID" value="KAK3286877.1"/>
    <property type="molecule type" value="Genomic_DNA"/>
</dbReference>